<evidence type="ECO:0000313" key="7">
    <source>
        <dbReference type="Proteomes" id="UP000323011"/>
    </source>
</evidence>
<evidence type="ECO:0000313" key="8">
    <source>
        <dbReference type="Proteomes" id="UP000324907"/>
    </source>
</evidence>
<dbReference type="Gene3D" id="3.40.50.720">
    <property type="entry name" value="NAD(P)-binding Rossmann-like Domain"/>
    <property type="match status" value="1"/>
</dbReference>
<sequence length="289" mass="30392">MLPSDTYKDQVVLVTGGGTGLGKAMATRFSSLGASVVISSRKQEVISATAKEIEAISGRPVLAVPCDVASVEGVQSMLDSVESELGLPNVIVNNAAGNFIAPSERLSANAFSRIVSIVLNGTANVTLETARRLNAAERSAVFLAITTTYASTGSGYVLPSACAKSGVEALIKSLAAEWGPKYGHRFLGIAPGPIETEGAFSRLDPTGQFKKMMIQRSPSQRLGVPDELANLATFLCSPYASWMSGEIVNFDGGETVALGGEFNALQQVSDKEWDMLESIIRKGNKKAGK</sequence>
<keyword evidence="1" id="KW-0560">Oxidoreductase</keyword>
<dbReference type="SUPFAM" id="SSF51735">
    <property type="entry name" value="NAD(P)-binding Rossmann-fold domains"/>
    <property type="match status" value="1"/>
</dbReference>
<dbReference type="GO" id="GO:0008670">
    <property type="term" value="F:2,4-dienoyl-CoA reductase (NADPH) activity"/>
    <property type="evidence" value="ECO:0007669"/>
    <property type="project" value="TreeGrafter"/>
</dbReference>
<name>A0A5A8END0_CAFRO</name>
<dbReference type="GO" id="GO:0005739">
    <property type="term" value="C:mitochondrion"/>
    <property type="evidence" value="ECO:0007669"/>
    <property type="project" value="TreeGrafter"/>
</dbReference>
<dbReference type="EMBL" id="VLTM01000093">
    <property type="protein sequence ID" value="KAA0154435.1"/>
    <property type="molecule type" value="Genomic_DNA"/>
</dbReference>
<dbReference type="Proteomes" id="UP000324907">
    <property type="component" value="Unassembled WGS sequence"/>
</dbReference>
<gene>
    <name evidence="5" type="ORF">FNF27_00081</name>
    <name evidence="4" type="ORF">FNF28_02422</name>
    <name evidence="2" type="ORF">FNF29_03465</name>
    <name evidence="3" type="ORF">FNF31_06316</name>
</gene>
<proteinExistence type="predicted"/>
<dbReference type="AlphaFoldDB" id="A0A5A8END0"/>
<evidence type="ECO:0000256" key="1">
    <source>
        <dbReference type="ARBA" id="ARBA00023002"/>
    </source>
</evidence>
<dbReference type="PRINTS" id="PR00081">
    <property type="entry name" value="GDHRDH"/>
</dbReference>
<evidence type="ECO:0000313" key="5">
    <source>
        <dbReference type="EMBL" id="KAA0178227.1"/>
    </source>
</evidence>
<organism evidence="5 6">
    <name type="scientific">Cafeteria roenbergensis</name>
    <name type="common">Marine flagellate</name>
    <dbReference type="NCBI Taxonomy" id="33653"/>
    <lineage>
        <taxon>Eukaryota</taxon>
        <taxon>Sar</taxon>
        <taxon>Stramenopiles</taxon>
        <taxon>Bigyra</taxon>
        <taxon>Opalozoa</taxon>
        <taxon>Bicosoecida</taxon>
        <taxon>Cafeteriaceae</taxon>
        <taxon>Cafeteria</taxon>
    </lineage>
</organism>
<dbReference type="InterPro" id="IPR036291">
    <property type="entry name" value="NAD(P)-bd_dom_sf"/>
</dbReference>
<evidence type="ECO:0000313" key="3">
    <source>
        <dbReference type="EMBL" id="KAA0154435.1"/>
    </source>
</evidence>
<evidence type="ECO:0000313" key="2">
    <source>
        <dbReference type="EMBL" id="KAA0152941.1"/>
    </source>
</evidence>
<dbReference type="OMA" id="GKAMTKY"/>
<dbReference type="PANTHER" id="PTHR43658:SF8">
    <property type="entry name" value="17-BETA-HYDROXYSTEROID DEHYDROGENASE 14-RELATED"/>
    <property type="match status" value="1"/>
</dbReference>
<accession>A0A5A8END0</accession>
<keyword evidence="7" id="KW-1185">Reference proteome</keyword>
<dbReference type="EMBL" id="VLTL01000027">
    <property type="protein sequence ID" value="KAA0168683.1"/>
    <property type="molecule type" value="Genomic_DNA"/>
</dbReference>
<dbReference type="Proteomes" id="UP000325113">
    <property type="component" value="Unassembled WGS sequence"/>
</dbReference>
<dbReference type="Pfam" id="PF13561">
    <property type="entry name" value="adh_short_C2"/>
    <property type="match status" value="1"/>
</dbReference>
<comment type="caution">
    <text evidence="5">The sequence shown here is derived from an EMBL/GenBank/DDBJ whole genome shotgun (WGS) entry which is preliminary data.</text>
</comment>
<dbReference type="OrthoDB" id="1888931at2759"/>
<evidence type="ECO:0008006" key="10">
    <source>
        <dbReference type="Google" id="ProtNLM"/>
    </source>
</evidence>
<reference evidence="6 7" key="1">
    <citation type="submission" date="2019-07" db="EMBL/GenBank/DDBJ databases">
        <title>Genomes of Cafeteria roenbergensis.</title>
        <authorList>
            <person name="Fischer M.G."/>
            <person name="Hackl T."/>
            <person name="Roman M."/>
        </authorList>
    </citation>
    <scope>NUCLEOTIDE SEQUENCE [LARGE SCALE GENOMIC DNA]</scope>
    <source>
        <strain evidence="2 7">BVI</strain>
        <strain evidence="3 9">Cflag</strain>
        <strain evidence="5 6">E4-10P</strain>
        <strain evidence="4 8">RCC970-E3</strain>
    </source>
</reference>
<dbReference type="Proteomes" id="UP000322899">
    <property type="component" value="Unassembled WGS sequence"/>
</dbReference>
<protein>
    <recommendedName>
        <fullName evidence="10">2,4-dienoyl-CoA reductase</fullName>
    </recommendedName>
</protein>
<dbReference type="EMBL" id="VLTO01000001">
    <property type="protein sequence ID" value="KAA0178227.1"/>
    <property type="molecule type" value="Genomic_DNA"/>
</dbReference>
<dbReference type="PANTHER" id="PTHR43658">
    <property type="entry name" value="SHORT-CHAIN DEHYDROGENASE/REDUCTASE"/>
    <property type="match status" value="1"/>
</dbReference>
<dbReference type="CDD" id="cd05369">
    <property type="entry name" value="TER_DECR_SDR_a"/>
    <property type="match status" value="1"/>
</dbReference>
<dbReference type="InterPro" id="IPR002347">
    <property type="entry name" value="SDR_fam"/>
</dbReference>
<evidence type="ECO:0000313" key="4">
    <source>
        <dbReference type="EMBL" id="KAA0168683.1"/>
    </source>
</evidence>
<dbReference type="GO" id="GO:0006635">
    <property type="term" value="P:fatty acid beta-oxidation"/>
    <property type="evidence" value="ECO:0007669"/>
    <property type="project" value="TreeGrafter"/>
</dbReference>
<dbReference type="Proteomes" id="UP000323011">
    <property type="component" value="Unassembled WGS sequence"/>
</dbReference>
<dbReference type="EMBL" id="VLTN01000018">
    <property type="protein sequence ID" value="KAA0152941.1"/>
    <property type="molecule type" value="Genomic_DNA"/>
</dbReference>
<evidence type="ECO:0000313" key="9">
    <source>
        <dbReference type="Proteomes" id="UP000325113"/>
    </source>
</evidence>
<evidence type="ECO:0000313" key="6">
    <source>
        <dbReference type="Proteomes" id="UP000322899"/>
    </source>
</evidence>